<evidence type="ECO:0000313" key="9">
    <source>
        <dbReference type="Proteomes" id="UP000653056"/>
    </source>
</evidence>
<dbReference type="PANTHER" id="PTHR42891:SF1">
    <property type="entry name" value="D-GLYCERO-BETA-D-MANNO-HEPTOSE-1,7-BISPHOSPHATE 7-PHOSPHATASE"/>
    <property type="match status" value="1"/>
</dbReference>
<dbReference type="RefSeq" id="WP_189466597.1">
    <property type="nucleotide sequence ID" value="NZ_BMXS01000003.1"/>
</dbReference>
<reference evidence="9" key="1">
    <citation type="journal article" date="2019" name="Int. J. Syst. Evol. Microbiol.">
        <title>The Global Catalogue of Microorganisms (GCM) 10K type strain sequencing project: providing services to taxonomists for standard genome sequencing and annotation.</title>
        <authorList>
            <consortium name="The Broad Institute Genomics Platform"/>
            <consortium name="The Broad Institute Genome Sequencing Center for Infectious Disease"/>
            <person name="Wu L."/>
            <person name="Ma J."/>
        </authorList>
    </citation>
    <scope>NUCLEOTIDE SEQUENCE [LARGE SCALE GENOMIC DNA]</scope>
    <source>
        <strain evidence="9">KCTC 22228</strain>
    </source>
</reference>
<evidence type="ECO:0000256" key="5">
    <source>
        <dbReference type="ARBA" id="ARBA00023277"/>
    </source>
</evidence>
<comment type="caution">
    <text evidence="8">The sequence shown here is derived from an EMBL/GenBank/DDBJ whole genome shotgun (WGS) entry which is preliminary data.</text>
</comment>
<evidence type="ECO:0000256" key="3">
    <source>
        <dbReference type="ARBA" id="ARBA00022723"/>
    </source>
</evidence>
<dbReference type="EMBL" id="BMXS01000003">
    <property type="protein sequence ID" value="GGX83801.1"/>
    <property type="molecule type" value="Genomic_DNA"/>
</dbReference>
<keyword evidence="4 7" id="KW-0378">Hydrolase</keyword>
<dbReference type="PANTHER" id="PTHR42891">
    <property type="entry name" value="D-GLYCERO-BETA-D-MANNO-HEPTOSE-1,7-BISPHOSPHATE 7-PHOSPHATASE"/>
    <property type="match status" value="1"/>
</dbReference>
<name>A0ABQ2YJB7_9GAMM</name>
<dbReference type="InterPro" id="IPR023214">
    <property type="entry name" value="HAD_sf"/>
</dbReference>
<dbReference type="SUPFAM" id="SSF56784">
    <property type="entry name" value="HAD-like"/>
    <property type="match status" value="1"/>
</dbReference>
<keyword evidence="5 7" id="KW-0119">Carbohydrate metabolism</keyword>
<dbReference type="InterPro" id="IPR006543">
    <property type="entry name" value="Histidinol-phos"/>
</dbReference>
<dbReference type="PIRSF" id="PIRSF004682">
    <property type="entry name" value="GmhB"/>
    <property type="match status" value="1"/>
</dbReference>
<dbReference type="InterPro" id="IPR006549">
    <property type="entry name" value="HAD-SF_hydro_IIIA"/>
</dbReference>
<evidence type="ECO:0000256" key="1">
    <source>
        <dbReference type="ARBA" id="ARBA00004496"/>
    </source>
</evidence>
<dbReference type="CDD" id="cd07503">
    <property type="entry name" value="HAD_HisB-N"/>
    <property type="match status" value="1"/>
</dbReference>
<evidence type="ECO:0000313" key="8">
    <source>
        <dbReference type="EMBL" id="GGX83801.1"/>
    </source>
</evidence>
<dbReference type="Proteomes" id="UP000653056">
    <property type="component" value="Unassembled WGS sequence"/>
</dbReference>
<dbReference type="NCBIfam" id="TIGR01662">
    <property type="entry name" value="HAD-SF-IIIA"/>
    <property type="match status" value="1"/>
</dbReference>
<dbReference type="InterPro" id="IPR036412">
    <property type="entry name" value="HAD-like_sf"/>
</dbReference>
<accession>A0ABQ2YJB7</accession>
<sequence length="183" mass="19794">MLSPPKLVILDRDGVINQDSDAYIKSLDEWIPYPSAIQAIAKLTQSGWTVAVATNQSGIARGYYNEDTLGQMHARLNDLVASVGGNIAHIAYCPHGPDDNCECRKPRIGLIRQIQQHLQMESLEGAWVVGDSLRDLQAGSSAGCHVALVRTGKGHKTEAKGSGLDNALVFDDLAAFVDWLLSQ</sequence>
<dbReference type="NCBIfam" id="TIGR01656">
    <property type="entry name" value="Histidinol-ppas"/>
    <property type="match status" value="1"/>
</dbReference>
<keyword evidence="2 7" id="KW-0963">Cytoplasm</keyword>
<evidence type="ECO:0000256" key="4">
    <source>
        <dbReference type="ARBA" id="ARBA00022801"/>
    </source>
</evidence>
<gene>
    <name evidence="8" type="primary">gmhB</name>
    <name evidence="8" type="ORF">GCM10007160_08810</name>
</gene>
<evidence type="ECO:0000256" key="2">
    <source>
        <dbReference type="ARBA" id="ARBA00022490"/>
    </source>
</evidence>
<dbReference type="InterPro" id="IPR004446">
    <property type="entry name" value="Heptose_bisP_phosphatase"/>
</dbReference>
<keyword evidence="3" id="KW-0479">Metal-binding</keyword>
<evidence type="ECO:0000256" key="6">
    <source>
        <dbReference type="ARBA" id="ARBA00031828"/>
    </source>
</evidence>
<dbReference type="EC" id="3.1.3.-" evidence="7"/>
<comment type="subcellular location">
    <subcellularLocation>
        <location evidence="1 7">Cytoplasm</location>
    </subcellularLocation>
</comment>
<dbReference type="Gene3D" id="3.40.50.1000">
    <property type="entry name" value="HAD superfamily/HAD-like"/>
    <property type="match status" value="1"/>
</dbReference>
<protein>
    <recommendedName>
        <fullName evidence="6 7">D,D-heptose 1,7-bisphosphate phosphatase</fullName>
        <ecNumber evidence="7">3.1.3.-</ecNumber>
    </recommendedName>
</protein>
<organism evidence="8 9">
    <name type="scientific">Litchfieldella qijiaojingensis</name>
    <dbReference type="NCBI Taxonomy" id="980347"/>
    <lineage>
        <taxon>Bacteria</taxon>
        <taxon>Pseudomonadati</taxon>
        <taxon>Pseudomonadota</taxon>
        <taxon>Gammaproteobacteria</taxon>
        <taxon>Oceanospirillales</taxon>
        <taxon>Halomonadaceae</taxon>
        <taxon>Litchfieldella</taxon>
    </lineage>
</organism>
<dbReference type="NCBIfam" id="NF006506">
    <property type="entry name" value="PRK08942.1"/>
    <property type="match status" value="1"/>
</dbReference>
<evidence type="ECO:0000256" key="7">
    <source>
        <dbReference type="PIRNR" id="PIRNR004682"/>
    </source>
</evidence>
<keyword evidence="9" id="KW-1185">Reference proteome</keyword>
<comment type="similarity">
    <text evidence="7">Belongs to the gmhB family.</text>
</comment>
<proteinExistence type="inferred from homology"/>
<dbReference type="Pfam" id="PF13242">
    <property type="entry name" value="Hydrolase_like"/>
    <property type="match status" value="1"/>
</dbReference>